<dbReference type="EMBL" id="JAIMBW010000001">
    <property type="protein sequence ID" value="MBY4892462.1"/>
    <property type="molecule type" value="Genomic_DNA"/>
</dbReference>
<dbReference type="Pfam" id="PF02585">
    <property type="entry name" value="PIG-L"/>
    <property type="match status" value="1"/>
</dbReference>
<dbReference type="Gene3D" id="3.40.50.10320">
    <property type="entry name" value="LmbE-like"/>
    <property type="match status" value="1"/>
</dbReference>
<dbReference type="InterPro" id="IPR024078">
    <property type="entry name" value="LmbE-like_dom_sf"/>
</dbReference>
<dbReference type="InterPro" id="IPR003737">
    <property type="entry name" value="GlcNAc_PI_deacetylase-related"/>
</dbReference>
<reference evidence="2 3" key="1">
    <citation type="submission" date="2021-07" db="EMBL/GenBank/DDBJ databases">
        <title>Karlodiniumbacter phycospheric gen. nov., sp. nov., a phycosphere bacterium isolated from karlodinium veneficum.</title>
        <authorList>
            <person name="Peng Y."/>
            <person name="Jiang L."/>
            <person name="Lee J."/>
        </authorList>
    </citation>
    <scope>NUCLEOTIDE SEQUENCE</scope>
    <source>
        <strain evidence="2 3">N5</strain>
    </source>
</reference>
<dbReference type="Proteomes" id="UP000693972">
    <property type="component" value="Unassembled WGS sequence"/>
</dbReference>
<accession>A0A975TYV9</accession>
<evidence type="ECO:0000313" key="2">
    <source>
        <dbReference type="EMBL" id="QXL89209.1"/>
    </source>
</evidence>
<protein>
    <submittedName>
        <fullName evidence="2">PIG-L family deacetylase</fullName>
    </submittedName>
</protein>
<evidence type="ECO:0000313" key="3">
    <source>
        <dbReference type="Proteomes" id="UP000693972"/>
    </source>
</evidence>
<proteinExistence type="predicted"/>
<dbReference type="EMBL" id="CP078073">
    <property type="protein sequence ID" value="QXL89209.1"/>
    <property type="molecule type" value="Genomic_DNA"/>
</dbReference>
<dbReference type="SUPFAM" id="SSF52317">
    <property type="entry name" value="Class I glutamine amidotransferase-like"/>
    <property type="match status" value="1"/>
</dbReference>
<gene>
    <name evidence="1" type="ORF">KUL25_06765</name>
    <name evidence="2" type="ORF">KUL25_06770</name>
</gene>
<dbReference type="RefSeq" id="WP_257892256.1">
    <property type="nucleotide sequence ID" value="NZ_JAIMBW010000001.1"/>
</dbReference>
<dbReference type="SUPFAM" id="SSF102588">
    <property type="entry name" value="LmbE-like"/>
    <property type="match status" value="1"/>
</dbReference>
<organism evidence="2">
    <name type="scientific">Gymnodinialimonas phycosphaerae</name>
    <dbReference type="NCBI Taxonomy" id="2841589"/>
    <lineage>
        <taxon>Bacteria</taxon>
        <taxon>Pseudomonadati</taxon>
        <taxon>Pseudomonadota</taxon>
        <taxon>Alphaproteobacteria</taxon>
        <taxon>Rhodobacterales</taxon>
        <taxon>Paracoccaceae</taxon>
        <taxon>Gymnodinialimonas</taxon>
    </lineage>
</organism>
<evidence type="ECO:0000313" key="1">
    <source>
        <dbReference type="EMBL" id="MBY4892462.1"/>
    </source>
</evidence>
<dbReference type="AlphaFoldDB" id="A0A975TYV9"/>
<name>A0A975TYV9_9RHOB</name>
<keyword evidence="3" id="KW-1185">Reference proteome</keyword>
<dbReference type="InterPro" id="IPR029062">
    <property type="entry name" value="Class_I_gatase-like"/>
</dbReference>
<sequence length="762" mass="81755">MPNATQSRILSEAHDPLIARVWRAMAGLRSVVGFMNTGAHPDDETTAMLAALWLRDGVNLSYACSTRGEGGQNDIGTEAGPDLGALRTAEMERASDVLDMVLYWHGQSPDDTITDFRFSKSGKETMAIWGRDRLMTRFVEIIRTERPDIICPTFLDIPGQHGHHRAMTEAAHAVIAAAADPDFACDLAPWQVSKLYLPAWSGAGGSYDDEVPPPPATLTIAAKGGDRMLGMSYERIGQWSRQFHRTQGMGHWIAAGSERDWPLHLAYSGVGADTGAVTDNLPQTLADIGAPKAQGLVEATLAAFPDFNAMARLGAEALAALQSASVEDIHAHRLGRKRLQMARLVQLVAGVSARALPDAVAVHPGDTVAVSVEVTGNATAEILPDADMKVTPDGLRIGPDAAPSDPYPDAFDPLVPRLSALRIAASVHGVDVAVDVPLERPLLVLPRPLAEIQTERAILNLRTGVRQVTVGVDAQDARFDLPEGFGQDWRADGVTITVPDGAKEGLHELPLLIDGAPARTAKVLDHEHISPTLSHRAAVLSLRLADVALPKARVAYIGAGNDQVADAMRAVGMDVTDLSDADLATAAPFDGYDSVLVGVFAYRFRPALGPVIGTLNTWVAEGGTLVTLYHRPRDNWAPKATPPAPMEIGAPSLRWRITDANAKVTVLQPDHPVFHGPNTITPKDWEGWQKERGLYFAKTWSDAYTPLVRMADPDEAPLDGGLLVGRIGKGCHAHVALNLHHQLAHLVPGAYRLMANLLAPRG</sequence>